<dbReference type="NCBIfam" id="TIGR00054">
    <property type="entry name" value="RIP metalloprotease RseP"/>
    <property type="match status" value="1"/>
</dbReference>
<dbReference type="RefSeq" id="WP_053935939.1">
    <property type="nucleotide sequence ID" value="NZ_LAQT01000001.1"/>
</dbReference>
<dbReference type="InterPro" id="IPR036034">
    <property type="entry name" value="PDZ_sf"/>
</dbReference>
<dbReference type="Proteomes" id="UP000037939">
    <property type="component" value="Unassembled WGS sequence"/>
</dbReference>
<keyword evidence="4 13" id="KW-0645">Protease</keyword>
<keyword evidence="14" id="KW-1185">Reference proteome</keyword>
<dbReference type="CDD" id="cd23081">
    <property type="entry name" value="cpPDZ_EcRseP-like"/>
    <property type="match status" value="1"/>
</dbReference>
<comment type="cofactor">
    <cofactor evidence="1 11">
        <name>Zn(2+)</name>
        <dbReference type="ChEBI" id="CHEBI:29105"/>
    </cofactor>
</comment>
<dbReference type="InterPro" id="IPR008915">
    <property type="entry name" value="Peptidase_M50"/>
</dbReference>
<dbReference type="GO" id="GO:0046872">
    <property type="term" value="F:metal ion binding"/>
    <property type="evidence" value="ECO:0007669"/>
    <property type="project" value="UniProtKB-KW"/>
</dbReference>
<dbReference type="CDD" id="cd06163">
    <property type="entry name" value="S2P-M50_PDZ_RseP-like"/>
    <property type="match status" value="1"/>
</dbReference>
<dbReference type="InterPro" id="IPR004387">
    <property type="entry name" value="Pept_M50_Zn"/>
</dbReference>
<evidence type="ECO:0000259" key="12">
    <source>
        <dbReference type="PROSITE" id="PS50106"/>
    </source>
</evidence>
<evidence type="ECO:0000313" key="13">
    <source>
        <dbReference type="EMBL" id="KPC55218.1"/>
    </source>
</evidence>
<protein>
    <recommendedName>
        <fullName evidence="11">Zinc metalloprotease</fullName>
        <ecNumber evidence="11">3.4.24.-</ecNumber>
    </recommendedName>
</protein>
<dbReference type="PANTHER" id="PTHR42837">
    <property type="entry name" value="REGULATOR OF SIGMA-E PROTEASE RSEP"/>
    <property type="match status" value="1"/>
</dbReference>
<evidence type="ECO:0000256" key="10">
    <source>
        <dbReference type="ARBA" id="ARBA00023136"/>
    </source>
</evidence>
<evidence type="ECO:0000256" key="2">
    <source>
        <dbReference type="ARBA" id="ARBA00004141"/>
    </source>
</evidence>
<accession>A0A0N0GR08</accession>
<dbReference type="EMBL" id="LAQT01000001">
    <property type="protein sequence ID" value="KPC55218.1"/>
    <property type="molecule type" value="Genomic_DNA"/>
</dbReference>
<evidence type="ECO:0000256" key="7">
    <source>
        <dbReference type="ARBA" id="ARBA00022833"/>
    </source>
</evidence>
<sequence>MNGLVAALSFIVTLGILVTVHEFGHYWVARRCGVKVLTFSIGFGKALYRWQRGETTWQIAAIPLGGYVRMLDERESPVPAADLDRAFNRQHPLKKMAVVVAGPAANLLLALAFYWVLFMVGVSTLAPVVGDVGVDTVASHVGIRVGDRIQRIDQTPVRSWDDIQTGLLDAASQGKKFSVLLQRNGADVAVSIDPVAYGIESVDADTLNKLGVSPMHIVPQVSEVSPGSAAARAGIQQGDLLQSLNGQPLTGWSMLQHQLAQSAGAPLRIGLLRHGQQVEVTAHPDVVTEKGKQIGRLGVAPTPDEKQWASQQMKLRYGPVAALGEAVNKAWQTIRLNGVLFGRMITGHVSASQVGGPLTIAKMAGQSAQAGLEPFIDTLALVSLSLAILNLLPVPLLDGGHLMYHAAELLTGRPVSATVEAVGMRLGLLFLAGLMALALYNDFYRLITG</sequence>
<keyword evidence="8 11" id="KW-1133">Transmembrane helix</keyword>
<dbReference type="Pfam" id="PF02163">
    <property type="entry name" value="Peptidase_M50"/>
    <property type="match status" value="1"/>
</dbReference>
<feature type="transmembrane region" description="Helical" evidence="11">
    <location>
        <begin position="6"/>
        <end position="28"/>
    </location>
</feature>
<evidence type="ECO:0000256" key="5">
    <source>
        <dbReference type="ARBA" id="ARBA00022692"/>
    </source>
</evidence>
<evidence type="ECO:0000256" key="11">
    <source>
        <dbReference type="RuleBase" id="RU362031"/>
    </source>
</evidence>
<dbReference type="InterPro" id="IPR001478">
    <property type="entry name" value="PDZ"/>
</dbReference>
<keyword evidence="5 11" id="KW-0812">Transmembrane</keyword>
<dbReference type="SMART" id="SM00228">
    <property type="entry name" value="PDZ"/>
    <property type="match status" value="2"/>
</dbReference>
<dbReference type="PROSITE" id="PS50106">
    <property type="entry name" value="PDZ"/>
    <property type="match status" value="1"/>
</dbReference>
<feature type="transmembrane region" description="Helical" evidence="11">
    <location>
        <begin position="422"/>
        <end position="440"/>
    </location>
</feature>
<gene>
    <name evidence="13" type="primary">rseP</name>
    <name evidence="13" type="ORF">WG78_01130</name>
</gene>
<comment type="similarity">
    <text evidence="3 11">Belongs to the peptidase M50B family.</text>
</comment>
<evidence type="ECO:0000256" key="9">
    <source>
        <dbReference type="ARBA" id="ARBA00023049"/>
    </source>
</evidence>
<evidence type="ECO:0000256" key="6">
    <source>
        <dbReference type="ARBA" id="ARBA00022801"/>
    </source>
</evidence>
<keyword evidence="10 11" id="KW-0472">Membrane</keyword>
<dbReference type="EC" id="3.4.24.-" evidence="11"/>
<dbReference type="AlphaFoldDB" id="A0A0N0GR08"/>
<comment type="subcellular location">
    <subcellularLocation>
        <location evidence="2">Membrane</location>
        <topology evidence="2">Multi-pass membrane protein</topology>
    </subcellularLocation>
</comment>
<keyword evidence="9 11" id="KW-0482">Metalloprotease</keyword>
<dbReference type="Pfam" id="PF17820">
    <property type="entry name" value="PDZ_6"/>
    <property type="match status" value="1"/>
</dbReference>
<comment type="caution">
    <text evidence="13">The sequence shown here is derived from an EMBL/GenBank/DDBJ whole genome shotgun (WGS) entry which is preliminary data.</text>
</comment>
<dbReference type="GO" id="GO:0004222">
    <property type="term" value="F:metalloendopeptidase activity"/>
    <property type="evidence" value="ECO:0007669"/>
    <property type="project" value="InterPro"/>
</dbReference>
<evidence type="ECO:0000313" key="14">
    <source>
        <dbReference type="Proteomes" id="UP000037939"/>
    </source>
</evidence>
<dbReference type="InterPro" id="IPR041489">
    <property type="entry name" value="PDZ_6"/>
</dbReference>
<dbReference type="GO" id="GO:0006508">
    <property type="term" value="P:proteolysis"/>
    <property type="evidence" value="ECO:0007669"/>
    <property type="project" value="UniProtKB-KW"/>
</dbReference>
<dbReference type="SUPFAM" id="SSF50156">
    <property type="entry name" value="PDZ domain-like"/>
    <property type="match status" value="2"/>
</dbReference>
<name>A0A0N0GR08_9NEIS</name>
<dbReference type="STRING" id="857265.WG78_01130"/>
<proteinExistence type="inferred from homology"/>
<organism evidence="13 14">
    <name type="scientific">Amantichitinum ursilacus</name>
    <dbReference type="NCBI Taxonomy" id="857265"/>
    <lineage>
        <taxon>Bacteria</taxon>
        <taxon>Pseudomonadati</taxon>
        <taxon>Pseudomonadota</taxon>
        <taxon>Betaproteobacteria</taxon>
        <taxon>Neisseriales</taxon>
        <taxon>Chitinibacteraceae</taxon>
        <taxon>Amantichitinum</taxon>
    </lineage>
</organism>
<dbReference type="GO" id="GO:0016020">
    <property type="term" value="C:membrane"/>
    <property type="evidence" value="ECO:0007669"/>
    <property type="project" value="UniProtKB-SubCell"/>
</dbReference>
<feature type="transmembrane region" description="Helical" evidence="11">
    <location>
        <begin position="96"/>
        <end position="117"/>
    </location>
</feature>
<evidence type="ECO:0000256" key="4">
    <source>
        <dbReference type="ARBA" id="ARBA00022670"/>
    </source>
</evidence>
<keyword evidence="11" id="KW-0479">Metal-binding</keyword>
<keyword evidence="7 11" id="KW-0862">Zinc</keyword>
<dbReference type="Gene3D" id="2.30.42.10">
    <property type="match status" value="2"/>
</dbReference>
<dbReference type="PATRIC" id="fig|857265.3.peg.240"/>
<reference evidence="13 14" key="1">
    <citation type="submission" date="2015-07" db="EMBL/GenBank/DDBJ databases">
        <title>Draft genome sequence of the Amantichitinum ursilacus IGB-41, a new chitin-degrading bacterium.</title>
        <authorList>
            <person name="Kirstahler P."/>
            <person name="Guenther M."/>
            <person name="Grumaz C."/>
            <person name="Rupp S."/>
            <person name="Zibek S."/>
            <person name="Sohn K."/>
        </authorList>
    </citation>
    <scope>NUCLEOTIDE SEQUENCE [LARGE SCALE GENOMIC DNA]</scope>
    <source>
        <strain evidence="13 14">IGB-41</strain>
    </source>
</reference>
<dbReference type="PANTHER" id="PTHR42837:SF2">
    <property type="entry name" value="MEMBRANE METALLOPROTEASE ARASP2, CHLOROPLASTIC-RELATED"/>
    <property type="match status" value="1"/>
</dbReference>
<evidence type="ECO:0000256" key="3">
    <source>
        <dbReference type="ARBA" id="ARBA00007931"/>
    </source>
</evidence>
<evidence type="ECO:0000256" key="8">
    <source>
        <dbReference type="ARBA" id="ARBA00022989"/>
    </source>
</evidence>
<feature type="domain" description="PDZ" evidence="12">
    <location>
        <begin position="221"/>
        <end position="254"/>
    </location>
</feature>
<evidence type="ECO:0000256" key="1">
    <source>
        <dbReference type="ARBA" id="ARBA00001947"/>
    </source>
</evidence>
<keyword evidence="6 11" id="KW-0378">Hydrolase</keyword>